<protein>
    <recommendedName>
        <fullName evidence="5">MI domain-containing protein</fullName>
    </recommendedName>
</protein>
<dbReference type="SUPFAM" id="SSF48371">
    <property type="entry name" value="ARM repeat"/>
    <property type="match status" value="1"/>
</dbReference>
<feature type="region of interest" description="Disordered" evidence="4">
    <location>
        <begin position="1"/>
        <end position="45"/>
    </location>
</feature>
<evidence type="ECO:0000256" key="4">
    <source>
        <dbReference type="SAM" id="MobiDB-lite"/>
    </source>
</evidence>
<name>A0AA38GC82_TAXCH</name>
<proteinExistence type="inferred from homology"/>
<dbReference type="OMA" id="GGERMDM"/>
<dbReference type="AlphaFoldDB" id="A0AA38GC82"/>
<evidence type="ECO:0000256" key="2">
    <source>
        <dbReference type="ARBA" id="ARBA00006856"/>
    </source>
</evidence>
<dbReference type="InterPro" id="IPR003891">
    <property type="entry name" value="Initiation_fac_eIF4g_MI"/>
</dbReference>
<dbReference type="InterPro" id="IPR016024">
    <property type="entry name" value="ARM-type_fold"/>
</dbReference>
<dbReference type="PANTHER" id="PTHR18034:SF4">
    <property type="entry name" value="NUCLEOLAR MIF4G DOMAIN-CONTAINING PROTEIN 1"/>
    <property type="match status" value="1"/>
</dbReference>
<feature type="region of interest" description="Disordered" evidence="4">
    <location>
        <begin position="113"/>
        <end position="139"/>
    </location>
</feature>
<dbReference type="Pfam" id="PF02854">
    <property type="entry name" value="MIF4G"/>
    <property type="match status" value="1"/>
</dbReference>
<dbReference type="SMART" id="SM00543">
    <property type="entry name" value="MIF4G"/>
    <property type="match status" value="1"/>
</dbReference>
<feature type="non-terminal residue" evidence="6">
    <location>
        <position position="1"/>
    </location>
</feature>
<reference evidence="6 7" key="1">
    <citation type="journal article" date="2021" name="Nat. Plants">
        <title>The Taxus genome provides insights into paclitaxel biosynthesis.</title>
        <authorList>
            <person name="Xiong X."/>
            <person name="Gou J."/>
            <person name="Liao Q."/>
            <person name="Li Y."/>
            <person name="Zhou Q."/>
            <person name="Bi G."/>
            <person name="Li C."/>
            <person name="Du R."/>
            <person name="Wang X."/>
            <person name="Sun T."/>
            <person name="Guo L."/>
            <person name="Liang H."/>
            <person name="Lu P."/>
            <person name="Wu Y."/>
            <person name="Zhang Z."/>
            <person name="Ro D.K."/>
            <person name="Shang Y."/>
            <person name="Huang S."/>
            <person name="Yan J."/>
        </authorList>
    </citation>
    <scope>NUCLEOTIDE SEQUENCE [LARGE SCALE GENOMIC DNA]</scope>
    <source>
        <strain evidence="6">Ta-2019</strain>
    </source>
</reference>
<evidence type="ECO:0000313" key="7">
    <source>
        <dbReference type="Proteomes" id="UP000824469"/>
    </source>
</evidence>
<evidence type="ECO:0000313" key="6">
    <source>
        <dbReference type="EMBL" id="KAH9318750.1"/>
    </source>
</evidence>
<dbReference type="PROSITE" id="PS51366">
    <property type="entry name" value="MI"/>
    <property type="match status" value="1"/>
</dbReference>
<evidence type="ECO:0000256" key="3">
    <source>
        <dbReference type="ARBA" id="ARBA00023242"/>
    </source>
</evidence>
<dbReference type="Pfam" id="PF02847">
    <property type="entry name" value="MA3"/>
    <property type="match status" value="1"/>
</dbReference>
<evidence type="ECO:0000259" key="5">
    <source>
        <dbReference type="PROSITE" id="PS51366"/>
    </source>
</evidence>
<accession>A0AA38GC82</accession>
<sequence>MGSILKMTEKMSKLKDKQPKHETKKKSELKNKEQKHAKTHVEYRKKPKTKFEEYLKMEEQKTVSADEDLAIEQQLAKRLKVKNGKLGGSDDGLNDLIDGIFSHGDFLEELETQKKEKRKKKTTGELSDTKNKLTKLPEGPTSCVKKDQVFLGSSESSEMLMEVDRVFQDANDNHIEFEESEACVEDGQRNVSETFRTEILRNDSSVSKGGGGTSTKPDQRRSMESSLVKYVAPHLRLNLVNATDESAQTRRHIRGLLNRLSECNVESVAAEISTVFLSHGRSLAAQIVGDEVLASCCKGPRGNEQYAAVFAAFVSGIAASVGMDFGAKLLASLATSFEEEHRKEDGLALRNITLFLSYLYIFGLCSSDLIYDLLDLLSKRLEELDVSTILTILQCCGLCLRSDDPVAMKDFIVGTQQHIHELKALPSGTQDGKPRINGKRMEFMLETICEIKNNKKRPKEESPPHTRLKKWLQKLRVEDVQLRGIKWNKLLDPNKKGQWWLSGDIETTGKDPTIEIADVIDAEVAEAQKMLHLASSQRMNTEARRAIFCIIMSGEDYLDAFEKILRLALPGKQDREILRVLIECCLQEKAFNKYYSLLAAKLCHHDKNHKFSLQ</sequence>
<dbReference type="EMBL" id="JAHRHJ020000004">
    <property type="protein sequence ID" value="KAH9318750.1"/>
    <property type="molecule type" value="Genomic_DNA"/>
</dbReference>
<feature type="domain" description="MI" evidence="5">
    <location>
        <begin position="542"/>
        <end position="614"/>
    </location>
</feature>
<evidence type="ECO:0000256" key="1">
    <source>
        <dbReference type="ARBA" id="ARBA00004604"/>
    </source>
</evidence>
<dbReference type="InterPro" id="IPR003890">
    <property type="entry name" value="MIF4G-like_typ-3"/>
</dbReference>
<keyword evidence="7" id="KW-1185">Reference proteome</keyword>
<organism evidence="6 7">
    <name type="scientific">Taxus chinensis</name>
    <name type="common">Chinese yew</name>
    <name type="synonym">Taxus wallichiana var. chinensis</name>
    <dbReference type="NCBI Taxonomy" id="29808"/>
    <lineage>
        <taxon>Eukaryota</taxon>
        <taxon>Viridiplantae</taxon>
        <taxon>Streptophyta</taxon>
        <taxon>Embryophyta</taxon>
        <taxon>Tracheophyta</taxon>
        <taxon>Spermatophyta</taxon>
        <taxon>Pinopsida</taxon>
        <taxon>Pinidae</taxon>
        <taxon>Conifers II</taxon>
        <taxon>Cupressales</taxon>
        <taxon>Taxaceae</taxon>
        <taxon>Taxus</taxon>
    </lineage>
</organism>
<dbReference type="InterPro" id="IPR050781">
    <property type="entry name" value="CWC22_splicing_factor"/>
</dbReference>
<dbReference type="Proteomes" id="UP000824469">
    <property type="component" value="Unassembled WGS sequence"/>
</dbReference>
<dbReference type="GO" id="GO:0003723">
    <property type="term" value="F:RNA binding"/>
    <property type="evidence" value="ECO:0007669"/>
    <property type="project" value="InterPro"/>
</dbReference>
<gene>
    <name evidence="6" type="ORF">KI387_020519</name>
</gene>
<keyword evidence="3" id="KW-0539">Nucleus</keyword>
<dbReference type="GO" id="GO:0042274">
    <property type="term" value="P:ribosomal small subunit biogenesis"/>
    <property type="evidence" value="ECO:0007669"/>
    <property type="project" value="TreeGrafter"/>
</dbReference>
<comment type="similarity">
    <text evidence="2">Belongs to the CWC22 family.</text>
</comment>
<comment type="caution">
    <text evidence="6">The sequence shown here is derived from an EMBL/GenBank/DDBJ whole genome shotgun (WGS) entry which is preliminary data.</text>
</comment>
<dbReference type="Gene3D" id="1.25.40.180">
    <property type="match status" value="1"/>
</dbReference>
<feature type="region of interest" description="Disordered" evidence="4">
    <location>
        <begin position="201"/>
        <end position="223"/>
    </location>
</feature>
<feature type="compositionally biased region" description="Basic and acidic residues" evidence="4">
    <location>
        <begin position="7"/>
        <end position="45"/>
    </location>
</feature>
<dbReference type="GO" id="GO:0005730">
    <property type="term" value="C:nucleolus"/>
    <property type="evidence" value="ECO:0007669"/>
    <property type="project" value="UniProtKB-SubCell"/>
</dbReference>
<dbReference type="PANTHER" id="PTHR18034">
    <property type="entry name" value="CELL CYCLE CONTROL PROTEIN CWF22-RELATED"/>
    <property type="match status" value="1"/>
</dbReference>
<comment type="subcellular location">
    <subcellularLocation>
        <location evidence="1">Nucleus</location>
        <location evidence="1">Nucleolus</location>
    </subcellularLocation>
</comment>